<feature type="transmembrane region" description="Helical" evidence="11">
    <location>
        <begin position="24"/>
        <end position="44"/>
    </location>
</feature>
<evidence type="ECO:0000256" key="5">
    <source>
        <dbReference type="ARBA" id="ARBA00022679"/>
    </source>
</evidence>
<keyword evidence="6 11" id="KW-0812">Transmembrane</keyword>
<evidence type="ECO:0000259" key="12">
    <source>
        <dbReference type="PROSITE" id="PS50885"/>
    </source>
</evidence>
<evidence type="ECO:0000256" key="11">
    <source>
        <dbReference type="SAM" id="Phobius"/>
    </source>
</evidence>
<keyword evidence="7" id="KW-0418">Kinase</keyword>
<dbReference type="Gene3D" id="3.30.565.10">
    <property type="entry name" value="Histidine kinase-like ATPase, C-terminal domain"/>
    <property type="match status" value="1"/>
</dbReference>
<protein>
    <recommendedName>
        <fullName evidence="3">histidine kinase</fullName>
        <ecNumber evidence="3">2.7.13.3</ecNumber>
    </recommendedName>
</protein>
<dbReference type="SUPFAM" id="SSF55874">
    <property type="entry name" value="ATPase domain of HSP90 chaperone/DNA topoisomerase II/histidine kinase"/>
    <property type="match status" value="1"/>
</dbReference>
<accession>A0A9Q3VL99</accession>
<dbReference type="AlphaFoldDB" id="A0A9Q3VL99"/>
<evidence type="ECO:0000256" key="8">
    <source>
        <dbReference type="ARBA" id="ARBA00022989"/>
    </source>
</evidence>
<dbReference type="Pfam" id="PF00672">
    <property type="entry name" value="HAMP"/>
    <property type="match status" value="1"/>
</dbReference>
<dbReference type="InterPro" id="IPR003594">
    <property type="entry name" value="HATPase_dom"/>
</dbReference>
<dbReference type="GO" id="GO:0005886">
    <property type="term" value="C:plasma membrane"/>
    <property type="evidence" value="ECO:0007669"/>
    <property type="project" value="TreeGrafter"/>
</dbReference>
<comment type="subcellular location">
    <subcellularLocation>
        <location evidence="2">Membrane</location>
    </subcellularLocation>
</comment>
<feature type="region of interest" description="Disordered" evidence="10">
    <location>
        <begin position="1035"/>
        <end position="1062"/>
    </location>
</feature>
<evidence type="ECO:0000313" key="14">
    <source>
        <dbReference type="Proteomes" id="UP001108029"/>
    </source>
</evidence>
<dbReference type="GO" id="GO:0004673">
    <property type="term" value="F:protein histidine kinase activity"/>
    <property type="evidence" value="ECO:0007669"/>
    <property type="project" value="UniProtKB-EC"/>
</dbReference>
<dbReference type="EMBL" id="JAJSBI010000002">
    <property type="protein sequence ID" value="MCD9873096.1"/>
    <property type="molecule type" value="Genomic_DNA"/>
</dbReference>
<gene>
    <name evidence="13" type="ORF">LJ657_05325</name>
</gene>
<keyword evidence="14" id="KW-1185">Reference proteome</keyword>
<dbReference type="PANTHER" id="PTHR45436">
    <property type="entry name" value="SENSOR HISTIDINE KINASE YKOH"/>
    <property type="match status" value="1"/>
</dbReference>
<name>A0A9Q3VL99_9ACTN</name>
<dbReference type="GO" id="GO:0000160">
    <property type="term" value="P:phosphorelay signal transduction system"/>
    <property type="evidence" value="ECO:0007669"/>
    <property type="project" value="UniProtKB-KW"/>
</dbReference>
<dbReference type="Pfam" id="PF02518">
    <property type="entry name" value="HATPase_c"/>
    <property type="match status" value="1"/>
</dbReference>
<dbReference type="InterPro" id="IPR003660">
    <property type="entry name" value="HAMP_dom"/>
</dbReference>
<comment type="caution">
    <text evidence="13">The sequence shown here is derived from an EMBL/GenBank/DDBJ whole genome shotgun (WGS) entry which is preliminary data.</text>
</comment>
<dbReference type="Gene3D" id="6.10.340.10">
    <property type="match status" value="1"/>
</dbReference>
<evidence type="ECO:0000256" key="4">
    <source>
        <dbReference type="ARBA" id="ARBA00022553"/>
    </source>
</evidence>
<dbReference type="PROSITE" id="PS50885">
    <property type="entry name" value="HAMP"/>
    <property type="match status" value="1"/>
</dbReference>
<evidence type="ECO:0000256" key="10">
    <source>
        <dbReference type="SAM" id="MobiDB-lite"/>
    </source>
</evidence>
<evidence type="ECO:0000256" key="7">
    <source>
        <dbReference type="ARBA" id="ARBA00022777"/>
    </source>
</evidence>
<evidence type="ECO:0000313" key="13">
    <source>
        <dbReference type="EMBL" id="MCD9873096.1"/>
    </source>
</evidence>
<dbReference type="SMART" id="SM00304">
    <property type="entry name" value="HAMP"/>
    <property type="match status" value="1"/>
</dbReference>
<keyword evidence="8 11" id="KW-1133">Transmembrane helix</keyword>
<evidence type="ECO:0000256" key="2">
    <source>
        <dbReference type="ARBA" id="ARBA00004370"/>
    </source>
</evidence>
<proteinExistence type="predicted"/>
<feature type="transmembrane region" description="Helical" evidence="11">
    <location>
        <begin position="323"/>
        <end position="344"/>
    </location>
</feature>
<dbReference type="InterPro" id="IPR036890">
    <property type="entry name" value="HATPase_C_sf"/>
</dbReference>
<dbReference type="InterPro" id="IPR050428">
    <property type="entry name" value="TCS_sensor_his_kinase"/>
</dbReference>
<dbReference type="EC" id="2.7.13.3" evidence="3"/>
<feature type="compositionally biased region" description="Low complexity" evidence="10">
    <location>
        <begin position="726"/>
        <end position="826"/>
    </location>
</feature>
<dbReference type="SMART" id="SM00387">
    <property type="entry name" value="HATPase_c"/>
    <property type="match status" value="1"/>
</dbReference>
<keyword evidence="4" id="KW-0597">Phosphoprotein</keyword>
<keyword evidence="5" id="KW-0808">Transferase</keyword>
<reference evidence="13" key="1">
    <citation type="submission" date="2021-12" db="EMBL/GenBank/DDBJ databases">
        <authorList>
            <person name="Lee J.-H."/>
            <person name="Kim S.-B."/>
        </authorList>
    </citation>
    <scope>NUCLEOTIDE SEQUENCE</scope>
    <source>
        <strain evidence="13">NR30</strain>
    </source>
</reference>
<dbReference type="Proteomes" id="UP001108029">
    <property type="component" value="Unassembled WGS sequence"/>
</dbReference>
<dbReference type="PANTHER" id="PTHR45436:SF5">
    <property type="entry name" value="SENSOR HISTIDINE KINASE TRCS"/>
    <property type="match status" value="1"/>
</dbReference>
<evidence type="ECO:0000256" key="6">
    <source>
        <dbReference type="ARBA" id="ARBA00022692"/>
    </source>
</evidence>
<sequence>MNHEGGPVAGIRGFADRWSFRRKLNLLVGVPLAVVAALLSYLIAGQVGQARDAASAADLVRNSEQVASLVNGLESEHQLAILLSVRYEAGGRGVQSTLTAYRKAQDAVDTQIAKVRESFGDALPDSEAQALKEVEGLTSLRGTVEQGYLPASNIDPAYDNAARTAIAGLGLDRNAELAATFTGNLLDSLLRADAAHGSFESGVFSATTGDTNAQIEFTTAVGAYQLYTNQAERFSRFATEQQADELSGIEHTGAQQAIAEAYAELQVAPSTLQASTPAEIKAAFQTALSEYPAYPEQAAARLKITSSLIGQIADGADHASTEAWWRAGLLLAGALLGFVLWLAFSVLVRRSVVRPVQALTGAAQEVAEVAGRELARVADDDAEDVSPPKLREMPATADDEIGELAEVFNRVQTTAIALLERQVLSRRNVAEMFGNVGRRVSNLTTRQLALIDAVERGETDPALLERLYSIDHIAVRLRRNADSLMLLAGIRETVLDAGPTALTNVVRAALGQIEGFQQVRLHARTEVMVEPDIIGDLTLMVAELLENAVSFSPAGSPVEVYVRDTTGEEAALSGGASIVISDHGLGMSAERLAEENARLIRRERLDVVPTKVLGLFVVGTLARRWDVSVLLSRTPGGGMTAEVTVPSSLLLTMSPVGATGDRGEVTAGPAGRGSGEPPAPSVSGTVSGPRRSAAVTEAAGPSDLATRHGHPGPLPRRVPRRETDPAETPSAATAAEEAASAAPAPGTAADMAPGAPTPGTAPSAPATGTAADEAPTAPAPGTTLAAATSAPASGSAPDATPATPASDTAADVESGAGADTTPAAATRWSTPDDVRTAPAATGTGATPAATVPSTAVGQAPAAPVTGETPAATAPATGTGATPTAPATGPAAGEAPSAPAPGAGAGATTPVLGTAVDATSPHPSSYGSGQAPFVPRTRAEASRGAGRSPVDEPTPGHPSGVVPEVSSSQVTPGETALSAPAGDGSSRPLRRRVRGATLRTTVDAAAQQAARQAPRLADANAVRDALDEFEAAVARAHRDSAAAGRPTTTDPHDQNHLPEGAEQ</sequence>
<keyword evidence="11" id="KW-0472">Membrane</keyword>
<keyword evidence="9" id="KW-0902">Two-component regulatory system</keyword>
<comment type="catalytic activity">
    <reaction evidence="1">
        <text>ATP + protein L-histidine = ADP + protein N-phospho-L-histidine.</text>
        <dbReference type="EC" id="2.7.13.3"/>
    </reaction>
</comment>
<evidence type="ECO:0000256" key="1">
    <source>
        <dbReference type="ARBA" id="ARBA00000085"/>
    </source>
</evidence>
<feature type="compositionally biased region" description="Low complexity" evidence="10">
    <location>
        <begin position="1002"/>
        <end position="1017"/>
    </location>
</feature>
<organism evidence="13 14">
    <name type="scientific">Streptomyces guryensis</name>
    <dbReference type="NCBI Taxonomy" id="2886947"/>
    <lineage>
        <taxon>Bacteria</taxon>
        <taxon>Bacillati</taxon>
        <taxon>Actinomycetota</taxon>
        <taxon>Actinomycetes</taxon>
        <taxon>Kitasatosporales</taxon>
        <taxon>Streptomycetaceae</taxon>
        <taxon>Streptomyces</taxon>
    </lineage>
</organism>
<feature type="domain" description="HAMP" evidence="12">
    <location>
        <begin position="350"/>
        <end position="420"/>
    </location>
</feature>
<evidence type="ECO:0000256" key="9">
    <source>
        <dbReference type="ARBA" id="ARBA00023012"/>
    </source>
</evidence>
<feature type="region of interest" description="Disordered" evidence="10">
    <location>
        <begin position="654"/>
        <end position="1017"/>
    </location>
</feature>
<dbReference type="CDD" id="cd06225">
    <property type="entry name" value="HAMP"/>
    <property type="match status" value="1"/>
</dbReference>
<feature type="compositionally biased region" description="Low complexity" evidence="10">
    <location>
        <begin position="836"/>
        <end position="914"/>
    </location>
</feature>
<evidence type="ECO:0000256" key="3">
    <source>
        <dbReference type="ARBA" id="ARBA00012438"/>
    </source>
</evidence>